<dbReference type="EMBL" id="FNAC01000012">
    <property type="protein sequence ID" value="SDD01418.1"/>
    <property type="molecule type" value="Genomic_DNA"/>
</dbReference>
<keyword evidence="2" id="KW-1133">Transmembrane helix</keyword>
<organism evidence="3 4">
    <name type="scientific">Algoriphagus faecimaris</name>
    <dbReference type="NCBI Taxonomy" id="686796"/>
    <lineage>
        <taxon>Bacteria</taxon>
        <taxon>Pseudomonadati</taxon>
        <taxon>Bacteroidota</taxon>
        <taxon>Cytophagia</taxon>
        <taxon>Cytophagales</taxon>
        <taxon>Cyclobacteriaceae</taxon>
        <taxon>Algoriphagus</taxon>
    </lineage>
</organism>
<keyword evidence="2" id="KW-0472">Membrane</keyword>
<reference evidence="4" key="1">
    <citation type="submission" date="2016-10" db="EMBL/GenBank/DDBJ databases">
        <authorList>
            <person name="Varghese N."/>
            <person name="Submissions S."/>
        </authorList>
    </citation>
    <scope>NUCLEOTIDE SEQUENCE [LARGE SCALE GENOMIC DNA]</scope>
    <source>
        <strain evidence="4">DSM 23095</strain>
    </source>
</reference>
<proteinExistence type="predicted"/>
<gene>
    <name evidence="3" type="ORF">SAMN04488104_101216</name>
</gene>
<evidence type="ECO:0000256" key="1">
    <source>
        <dbReference type="SAM" id="MobiDB-lite"/>
    </source>
</evidence>
<dbReference type="AlphaFoldDB" id="A0A1G6RA60"/>
<feature type="region of interest" description="Disordered" evidence="1">
    <location>
        <begin position="1"/>
        <end position="21"/>
    </location>
</feature>
<name>A0A1G6RA60_9BACT</name>
<keyword evidence="4" id="KW-1185">Reference proteome</keyword>
<keyword evidence="2" id="KW-0812">Transmembrane</keyword>
<dbReference type="STRING" id="686796.SAMN04488104_101216"/>
<evidence type="ECO:0000256" key="2">
    <source>
        <dbReference type="SAM" id="Phobius"/>
    </source>
</evidence>
<feature type="transmembrane region" description="Helical" evidence="2">
    <location>
        <begin position="43"/>
        <end position="64"/>
    </location>
</feature>
<feature type="region of interest" description="Disordered" evidence="1">
    <location>
        <begin position="102"/>
        <end position="140"/>
    </location>
</feature>
<protein>
    <submittedName>
        <fullName evidence="3">Uncharacterized protein</fullName>
    </submittedName>
</protein>
<evidence type="ECO:0000313" key="3">
    <source>
        <dbReference type="EMBL" id="SDD01418.1"/>
    </source>
</evidence>
<sequence length="264" mass="29189">MANESKKIDRIFQQQLKDHEEKPSTLAWERLEKQLPQSSRKGLGYTWAAAAAIVILFTTGVLFWNSNQSISNEGIIASKETTLPVEKEKTTKTNEVLASTNEEIAINEKQPNTEEKSAAVESTSRSQAKEDGRNSVPKTISATELIASVENQEEEDQNPASKREPMQALIAEKPLPEMDLPPTGALAQLTLPEAEELEEEPAYTLTIRSDGLKENKGLIANLGKTVNQIEGIKEKVDLFAELQDAKNNLFASLTSKKERTSENP</sequence>
<dbReference type="Proteomes" id="UP000199060">
    <property type="component" value="Unassembled WGS sequence"/>
</dbReference>
<evidence type="ECO:0000313" key="4">
    <source>
        <dbReference type="Proteomes" id="UP000199060"/>
    </source>
</evidence>
<accession>A0A1G6RA60</accession>